<comment type="PTM">
    <text evidence="11">Cleaved by autocatalysis into a large and a small subunit.</text>
</comment>
<dbReference type="GO" id="GO:0006751">
    <property type="term" value="P:glutathione catabolic process"/>
    <property type="evidence" value="ECO:0007669"/>
    <property type="project" value="UniProtKB-UniRule"/>
</dbReference>
<comment type="catalytic activity">
    <reaction evidence="1 11">
        <text>an S-substituted glutathione + H2O = an S-substituted L-cysteinylglycine + L-glutamate</text>
        <dbReference type="Rhea" id="RHEA:59468"/>
        <dbReference type="ChEBI" id="CHEBI:15377"/>
        <dbReference type="ChEBI" id="CHEBI:29985"/>
        <dbReference type="ChEBI" id="CHEBI:90779"/>
        <dbReference type="ChEBI" id="CHEBI:143103"/>
        <dbReference type="EC" id="3.4.19.13"/>
    </reaction>
</comment>
<evidence type="ECO:0000313" key="15">
    <source>
        <dbReference type="Proteomes" id="UP000592181"/>
    </source>
</evidence>
<evidence type="ECO:0000256" key="12">
    <source>
        <dbReference type="SAM" id="MobiDB-lite"/>
    </source>
</evidence>
<dbReference type="InterPro" id="IPR043138">
    <property type="entry name" value="GGT_lsub"/>
</dbReference>
<dbReference type="AlphaFoldDB" id="A0A852X4J1"/>
<dbReference type="InterPro" id="IPR006311">
    <property type="entry name" value="TAT_signal"/>
</dbReference>
<name>A0A852X4J1_9MICO</name>
<keyword evidence="7 11" id="KW-0012">Acyltransferase</keyword>
<evidence type="ECO:0000256" key="9">
    <source>
        <dbReference type="PIRSR" id="PIRSR600101-1"/>
    </source>
</evidence>
<comment type="similarity">
    <text evidence="3 11">Belongs to the gamma-glutamyltransferase family.</text>
</comment>
<evidence type="ECO:0000256" key="11">
    <source>
        <dbReference type="RuleBase" id="RU368036"/>
    </source>
</evidence>
<comment type="pathway">
    <text evidence="11">Sulfur metabolism; glutathione metabolism.</text>
</comment>
<dbReference type="UniPathway" id="UPA00204"/>
<dbReference type="GO" id="GO:0103068">
    <property type="term" value="F:leukotriene C4 gamma-glutamyl transferase activity"/>
    <property type="evidence" value="ECO:0007669"/>
    <property type="project" value="UniProtKB-EC"/>
</dbReference>
<comment type="catalytic activity">
    <reaction evidence="2 11">
        <text>glutathione + H2O = L-cysteinylglycine + L-glutamate</text>
        <dbReference type="Rhea" id="RHEA:28807"/>
        <dbReference type="ChEBI" id="CHEBI:15377"/>
        <dbReference type="ChEBI" id="CHEBI:29985"/>
        <dbReference type="ChEBI" id="CHEBI:57925"/>
        <dbReference type="ChEBI" id="CHEBI:61694"/>
        <dbReference type="EC" id="3.4.19.13"/>
    </reaction>
</comment>
<dbReference type="InterPro" id="IPR029055">
    <property type="entry name" value="Ntn_hydrolases_N"/>
</dbReference>
<keyword evidence="15" id="KW-1185">Reference proteome</keyword>
<evidence type="ECO:0000256" key="6">
    <source>
        <dbReference type="ARBA" id="ARBA00023145"/>
    </source>
</evidence>
<evidence type="ECO:0000256" key="1">
    <source>
        <dbReference type="ARBA" id="ARBA00001049"/>
    </source>
</evidence>
<dbReference type="EMBL" id="JACBZX010000001">
    <property type="protein sequence ID" value="NYG37367.1"/>
    <property type="molecule type" value="Genomic_DNA"/>
</dbReference>
<feature type="region of interest" description="Disordered" evidence="12">
    <location>
        <begin position="415"/>
        <end position="449"/>
    </location>
</feature>
<dbReference type="NCBIfam" id="TIGR00066">
    <property type="entry name" value="g_glut_trans"/>
    <property type="match status" value="1"/>
</dbReference>
<feature type="binding site" evidence="10">
    <location>
        <position position="488"/>
    </location>
    <ligand>
        <name>L-glutamate</name>
        <dbReference type="ChEBI" id="CHEBI:29985"/>
    </ligand>
</feature>
<keyword evidence="13" id="KW-0732">Signal</keyword>
<dbReference type="GO" id="GO:0006750">
    <property type="term" value="P:glutathione biosynthetic process"/>
    <property type="evidence" value="ECO:0007669"/>
    <property type="project" value="UniProtKB-KW"/>
</dbReference>
<evidence type="ECO:0000313" key="14">
    <source>
        <dbReference type="EMBL" id="NYG37367.1"/>
    </source>
</evidence>
<feature type="signal peptide" evidence="13">
    <location>
        <begin position="1"/>
        <end position="30"/>
    </location>
</feature>
<feature type="binding site" evidence="10">
    <location>
        <position position="534"/>
    </location>
    <ligand>
        <name>L-glutamate</name>
        <dbReference type="ChEBI" id="CHEBI:29985"/>
    </ligand>
</feature>
<comment type="subunit">
    <text evidence="11">This enzyme consists of two polypeptide chains, which are synthesized in precursor form from a single polypeptide.</text>
</comment>
<dbReference type="Gene3D" id="1.10.246.130">
    <property type="match status" value="1"/>
</dbReference>
<evidence type="ECO:0000256" key="8">
    <source>
        <dbReference type="ARBA" id="ARBA00047417"/>
    </source>
</evidence>
<dbReference type="EC" id="2.3.2.2" evidence="11"/>
<dbReference type="PANTHER" id="PTHR43199:SF1">
    <property type="entry name" value="GLUTATHIONE HYDROLASE PROENZYME"/>
    <property type="match status" value="1"/>
</dbReference>
<dbReference type="PRINTS" id="PR01210">
    <property type="entry name" value="GGTRANSPTASE"/>
</dbReference>
<comment type="catalytic activity">
    <reaction evidence="8 11">
        <text>an N-terminal (5-L-glutamyl)-[peptide] + an alpha-amino acid = 5-L-glutamyl amino acid + an N-terminal L-alpha-aminoacyl-[peptide]</text>
        <dbReference type="Rhea" id="RHEA:23904"/>
        <dbReference type="Rhea" id="RHEA-COMP:9780"/>
        <dbReference type="Rhea" id="RHEA-COMP:9795"/>
        <dbReference type="ChEBI" id="CHEBI:77644"/>
        <dbReference type="ChEBI" id="CHEBI:78597"/>
        <dbReference type="ChEBI" id="CHEBI:78599"/>
        <dbReference type="ChEBI" id="CHEBI:78608"/>
        <dbReference type="EC" id="2.3.2.2"/>
    </reaction>
</comment>
<evidence type="ECO:0000256" key="10">
    <source>
        <dbReference type="PIRSR" id="PIRSR600101-2"/>
    </source>
</evidence>
<organism evidence="14 15">
    <name type="scientific">Janibacter alkaliphilus</name>
    <dbReference type="NCBI Taxonomy" id="1069963"/>
    <lineage>
        <taxon>Bacteria</taxon>
        <taxon>Bacillati</taxon>
        <taxon>Actinomycetota</taxon>
        <taxon>Actinomycetes</taxon>
        <taxon>Micrococcales</taxon>
        <taxon>Intrasporangiaceae</taxon>
        <taxon>Janibacter</taxon>
    </lineage>
</organism>
<evidence type="ECO:0000256" key="3">
    <source>
        <dbReference type="ARBA" id="ARBA00009381"/>
    </source>
</evidence>
<evidence type="ECO:0000256" key="5">
    <source>
        <dbReference type="ARBA" id="ARBA00022801"/>
    </source>
</evidence>
<dbReference type="InterPro" id="IPR043137">
    <property type="entry name" value="GGT_ssub_C"/>
</dbReference>
<dbReference type="GO" id="GO:0036374">
    <property type="term" value="F:glutathione hydrolase activity"/>
    <property type="evidence" value="ECO:0007669"/>
    <property type="project" value="UniProtKB-UniRule"/>
</dbReference>
<protein>
    <recommendedName>
        <fullName evidence="11">Glutathione hydrolase proenzyme</fullName>
        <ecNumber evidence="11">2.3.2.2</ecNumber>
        <ecNumber evidence="11">3.4.19.13</ecNumber>
    </recommendedName>
    <component>
        <recommendedName>
            <fullName evidence="11">Glutathione hydrolase large chain</fullName>
        </recommendedName>
    </component>
    <component>
        <recommendedName>
            <fullName evidence="11">Glutathione hydrolase small chain</fullName>
        </recommendedName>
    </component>
</protein>
<dbReference type="RefSeq" id="WP_179462738.1">
    <property type="nucleotide sequence ID" value="NZ_JACBZX010000001.1"/>
</dbReference>
<dbReference type="SUPFAM" id="SSF56235">
    <property type="entry name" value="N-terminal nucleophile aminohydrolases (Ntn hydrolases)"/>
    <property type="match status" value="1"/>
</dbReference>
<dbReference type="Proteomes" id="UP000592181">
    <property type="component" value="Unassembled WGS sequence"/>
</dbReference>
<dbReference type="Gene3D" id="3.60.20.40">
    <property type="match status" value="1"/>
</dbReference>
<evidence type="ECO:0000256" key="13">
    <source>
        <dbReference type="SAM" id="SignalP"/>
    </source>
</evidence>
<sequence length="644" mass="68299">MSDVTRRTVLTATGGSALGVIAASATPAAAAPSTPATSATASTAPAARTTTPAASSDRRPRGGPVPEPPKASEAVGYGGAVSCVDPYAAQVGIDILRHGGNATDAAIAMAATLGVTEPYSCGLGGGGFFVHHDARSGRTVTINGRESAPATYTETTFTDAVGEPLDFDEVVNSGLSVGVPGTLATWDVAARRFGRRRLADLLRPAEEIARRGFVVDAYYRSHTADNAERFARFPETARVYLPGGAVPEVGDVMRNPDLADTYARIRWHGVRDFYRGRIARAIVDEARRPSTAAGVDVFPGQLTLADLRRYRARTEHPTRTRYRDLEVLGMAVPSSGGIAVGQILLLIEAFERRTGKRVADLPEAEYLHWFSEASALAFADRNRYVADVHGVPQRALLSRSYADERAELFDPDVAAERPVPFGAPGRGGDGGGRGRHHREPHPGRSTTHLNVTDRWGDVVSYTLTIEQTGGSGITVPGHGFLLNNELTDFEFEPLTDGVPHPNLPGPGKQPRSSMSPTIVLERGRPVLSAGTPGGSTIITSVAQILLGHLDRGLDLVDAIAAPRLSSRNGTETADLGLAESPVGAALRVKGHELSSTRWIGNASGIALERGHGRGRRWGRPRLVAAAETERGDGGAARVLTRRHR</sequence>
<accession>A0A852X4J1</accession>
<comment type="caution">
    <text evidence="14">The sequence shown here is derived from an EMBL/GenBank/DDBJ whole genome shotgun (WGS) entry which is preliminary data.</text>
</comment>
<feature type="region of interest" description="Disordered" evidence="12">
    <location>
        <begin position="28"/>
        <end position="74"/>
    </location>
</feature>
<dbReference type="PROSITE" id="PS51318">
    <property type="entry name" value="TAT"/>
    <property type="match status" value="1"/>
</dbReference>
<keyword evidence="6 11" id="KW-0865">Zymogen</keyword>
<feature type="chain" id="PRO_5032650000" description="Glutathione hydrolase proenzyme" evidence="13">
    <location>
        <begin position="31"/>
        <end position="644"/>
    </location>
</feature>
<dbReference type="PANTHER" id="PTHR43199">
    <property type="entry name" value="GLUTATHIONE HYDROLASE"/>
    <property type="match status" value="1"/>
</dbReference>
<keyword evidence="11" id="KW-0317">Glutathione biosynthesis</keyword>
<feature type="compositionally biased region" description="Low complexity" evidence="12">
    <location>
        <begin position="28"/>
        <end position="55"/>
    </location>
</feature>
<evidence type="ECO:0000256" key="2">
    <source>
        <dbReference type="ARBA" id="ARBA00001089"/>
    </source>
</evidence>
<dbReference type="InterPro" id="IPR000101">
    <property type="entry name" value="GGT_peptidase"/>
</dbReference>
<feature type="binding site" evidence="10">
    <location>
        <begin position="512"/>
        <end position="513"/>
    </location>
    <ligand>
        <name>L-glutamate</name>
        <dbReference type="ChEBI" id="CHEBI:29985"/>
    </ligand>
</feature>
<evidence type="ECO:0000256" key="4">
    <source>
        <dbReference type="ARBA" id="ARBA00022679"/>
    </source>
</evidence>
<gene>
    <name evidence="14" type="ORF">BJY28_001836</name>
</gene>
<keyword evidence="5 11" id="KW-0378">Hydrolase</keyword>
<dbReference type="Pfam" id="PF01019">
    <property type="entry name" value="G_glu_transpept"/>
    <property type="match status" value="1"/>
</dbReference>
<reference evidence="14 15" key="1">
    <citation type="submission" date="2020-07" db="EMBL/GenBank/DDBJ databases">
        <title>Sequencing the genomes of 1000 actinobacteria strains.</title>
        <authorList>
            <person name="Klenk H.-P."/>
        </authorList>
    </citation>
    <scope>NUCLEOTIDE SEQUENCE [LARGE SCALE GENOMIC DNA]</scope>
    <source>
        <strain evidence="14 15">DSM 24723</strain>
    </source>
</reference>
<dbReference type="InterPro" id="IPR051792">
    <property type="entry name" value="GGT_bact"/>
</dbReference>
<keyword evidence="4 11" id="KW-0808">Transferase</keyword>
<dbReference type="EC" id="3.4.19.13" evidence="11"/>
<feature type="binding site" evidence="10">
    <location>
        <position position="145"/>
    </location>
    <ligand>
        <name>L-glutamate</name>
        <dbReference type="ChEBI" id="CHEBI:29985"/>
    </ligand>
</feature>
<evidence type="ECO:0000256" key="7">
    <source>
        <dbReference type="ARBA" id="ARBA00023315"/>
    </source>
</evidence>
<proteinExistence type="inferred from homology"/>
<feature type="active site" description="Nucleophile" evidence="9">
    <location>
        <position position="446"/>
    </location>
</feature>